<dbReference type="PROSITE" id="PS50293">
    <property type="entry name" value="TPR_REGION"/>
    <property type="match status" value="2"/>
</dbReference>
<dbReference type="SUPFAM" id="SSF81901">
    <property type="entry name" value="HCP-like"/>
    <property type="match status" value="1"/>
</dbReference>
<dbReference type="PROSITE" id="PS01124">
    <property type="entry name" value="HTH_ARAC_FAMILY_2"/>
    <property type="match status" value="1"/>
</dbReference>
<sequence>MSSSKENDYFCEGLTEEIINALAKIDALKVTSRTSSFFFKNKDISIRKIGADLNVSTILEGSVRLSKNTIRITAQLIEVQNDFHFWSETWDRNLENIFAVQDEISLLIADKIRENFGHFDIKDKLVNKQTDYIEAYRLYLKGNYHFQKWNPKDIELSKTYFTKALEIDPNHAQSLFGLMQYYAMMAGLGFLPRDEAFKSAGEYAAKALESNSQLPEAYYGLAGYTFWHQWDLKKTVKYLNSALKVNPNFSPAYLHFGFLYIAIGRHEKALESIETAASLDPLSSEVYFAKGYLYYTSENYELAIENFNISLELNPANLLAIEMKAFSWAMQNKTNLIIDYFTSDLPATIDDPTKYGLLGIAYAILKDTPSTEMYIELLNSKIEKQQSERAQFFIFIINVLSNQKQKALNWLKGIIDTKPTLMLLMFSDPILNTIKEDKEYKEIIKNVFSATFNTEDKHSNKKELLTKKMRDTYSRKLLDYIEKELPYLNPDLTLRSLAASLDIHPNQLSWLINYEFNKNFSEFINHYRVETFKRISKDPKNDHITLIGLAYESGFNSKTVFNTFFKKETGMTPMQYIKH</sequence>
<proteinExistence type="predicted"/>
<evidence type="ECO:0000313" key="7">
    <source>
        <dbReference type="Proteomes" id="UP001337305"/>
    </source>
</evidence>
<organism evidence="6 7">
    <name type="scientific">Flavivirga spongiicola</name>
    <dbReference type="NCBI Taxonomy" id="421621"/>
    <lineage>
        <taxon>Bacteria</taxon>
        <taxon>Pseudomonadati</taxon>
        <taxon>Bacteroidota</taxon>
        <taxon>Flavobacteriia</taxon>
        <taxon>Flavobacteriales</taxon>
        <taxon>Flavobacteriaceae</taxon>
        <taxon>Flavivirga</taxon>
    </lineage>
</organism>
<dbReference type="RefSeq" id="WP_303308214.1">
    <property type="nucleotide sequence ID" value="NZ_JAODOP010000004.1"/>
</dbReference>
<reference evidence="6 7" key="1">
    <citation type="submission" date="2022-09" db="EMBL/GenBank/DDBJ databases">
        <title>Genome sequencing of Flavivirga sp. MEBiC05379.</title>
        <authorList>
            <person name="Oh H.-M."/>
            <person name="Kwon K.K."/>
            <person name="Park M.J."/>
            <person name="Yang S.-H."/>
        </authorList>
    </citation>
    <scope>NUCLEOTIDE SEQUENCE [LARGE SCALE GENOMIC DNA]</scope>
    <source>
        <strain evidence="6 7">MEBiC05379</strain>
    </source>
</reference>
<dbReference type="InterPro" id="IPR018060">
    <property type="entry name" value="HTH_AraC"/>
</dbReference>
<keyword evidence="3" id="KW-0804">Transcription</keyword>
<dbReference type="PANTHER" id="PTHR43280">
    <property type="entry name" value="ARAC-FAMILY TRANSCRIPTIONAL REGULATOR"/>
    <property type="match status" value="1"/>
</dbReference>
<dbReference type="Gene3D" id="1.10.10.60">
    <property type="entry name" value="Homeodomain-like"/>
    <property type="match status" value="2"/>
</dbReference>
<gene>
    <name evidence="6" type="ORF">N1F79_22640</name>
</gene>
<feature type="domain" description="HTH araC/xylS-type" evidence="5">
    <location>
        <begin position="475"/>
        <end position="579"/>
    </location>
</feature>
<evidence type="ECO:0000256" key="4">
    <source>
        <dbReference type="PROSITE-ProRule" id="PRU00339"/>
    </source>
</evidence>
<evidence type="ECO:0000256" key="2">
    <source>
        <dbReference type="ARBA" id="ARBA00023125"/>
    </source>
</evidence>
<comment type="caution">
    <text evidence="6">The sequence shown here is derived from an EMBL/GenBank/DDBJ whole genome shotgun (WGS) entry which is preliminary data.</text>
</comment>
<dbReference type="PANTHER" id="PTHR43280:SF29">
    <property type="entry name" value="ARAC-FAMILY TRANSCRIPTIONAL REGULATOR"/>
    <property type="match status" value="1"/>
</dbReference>
<dbReference type="SMART" id="SM00342">
    <property type="entry name" value="HTH_ARAC"/>
    <property type="match status" value="1"/>
</dbReference>
<evidence type="ECO:0000256" key="3">
    <source>
        <dbReference type="ARBA" id="ARBA00023163"/>
    </source>
</evidence>
<evidence type="ECO:0000259" key="5">
    <source>
        <dbReference type="PROSITE" id="PS01124"/>
    </source>
</evidence>
<name>A0ABU7XYX8_9FLAO</name>
<keyword evidence="2" id="KW-0238">DNA-binding</keyword>
<keyword evidence="4" id="KW-0802">TPR repeat</keyword>
<dbReference type="Gene3D" id="1.25.40.10">
    <property type="entry name" value="Tetratricopeptide repeat domain"/>
    <property type="match status" value="1"/>
</dbReference>
<evidence type="ECO:0000313" key="6">
    <source>
        <dbReference type="EMBL" id="MEF3835938.1"/>
    </source>
</evidence>
<accession>A0ABU7XYX8</accession>
<keyword evidence="1" id="KW-0805">Transcription regulation</keyword>
<feature type="repeat" description="TPR" evidence="4">
    <location>
        <begin position="250"/>
        <end position="283"/>
    </location>
</feature>
<dbReference type="Pfam" id="PF12833">
    <property type="entry name" value="HTH_18"/>
    <property type="match status" value="1"/>
</dbReference>
<dbReference type="Pfam" id="PF13181">
    <property type="entry name" value="TPR_8"/>
    <property type="match status" value="3"/>
</dbReference>
<feature type="repeat" description="TPR" evidence="4">
    <location>
        <begin position="284"/>
        <end position="317"/>
    </location>
</feature>
<dbReference type="InterPro" id="IPR009057">
    <property type="entry name" value="Homeodomain-like_sf"/>
</dbReference>
<dbReference type="SMART" id="SM00028">
    <property type="entry name" value="TPR"/>
    <property type="match status" value="4"/>
</dbReference>
<protein>
    <submittedName>
        <fullName evidence="6">Helix-turn-helix domain-containing protein</fullName>
    </submittedName>
</protein>
<dbReference type="InterPro" id="IPR019734">
    <property type="entry name" value="TPR_rpt"/>
</dbReference>
<dbReference type="EMBL" id="JAODOP010000004">
    <property type="protein sequence ID" value="MEF3835938.1"/>
    <property type="molecule type" value="Genomic_DNA"/>
</dbReference>
<evidence type="ECO:0000256" key="1">
    <source>
        <dbReference type="ARBA" id="ARBA00023015"/>
    </source>
</evidence>
<dbReference type="PROSITE" id="PS50005">
    <property type="entry name" value="TPR"/>
    <property type="match status" value="2"/>
</dbReference>
<dbReference type="InterPro" id="IPR011990">
    <property type="entry name" value="TPR-like_helical_dom_sf"/>
</dbReference>
<dbReference type="SUPFAM" id="SSF48452">
    <property type="entry name" value="TPR-like"/>
    <property type="match status" value="1"/>
</dbReference>
<keyword evidence="7" id="KW-1185">Reference proteome</keyword>
<dbReference type="Proteomes" id="UP001337305">
    <property type="component" value="Unassembled WGS sequence"/>
</dbReference>
<dbReference type="SUPFAM" id="SSF46689">
    <property type="entry name" value="Homeodomain-like"/>
    <property type="match status" value="1"/>
</dbReference>